<feature type="transmembrane region" description="Helical" evidence="6">
    <location>
        <begin position="73"/>
        <end position="94"/>
    </location>
</feature>
<keyword evidence="4 6" id="KW-0472">Membrane</keyword>
<protein>
    <submittedName>
        <fullName evidence="8">DUF202 domain-containing protein</fullName>
    </submittedName>
</protein>
<dbReference type="RefSeq" id="WP_150371694.1">
    <property type="nucleotide sequence ID" value="NZ_CP044065.1"/>
</dbReference>
<comment type="subcellular location">
    <subcellularLocation>
        <location evidence="1">Endomembrane system</location>
        <topology evidence="1">Multi-pass membrane protein</topology>
    </subcellularLocation>
</comment>
<feature type="domain" description="DUF202" evidence="7">
    <location>
        <begin position="37"/>
        <end position="100"/>
    </location>
</feature>
<dbReference type="OrthoDB" id="582337at2"/>
<sequence length="139" mass="15533">MPRPHVFLHEREPVRPAPPSLPRKKDWRLEGEDPDYRFTLANERTFLAWIRTALAILAGGVLLEQFANKLASMTVSAISIGMCAVAMAMSLQSYRRWRANEIAMRHKQSLPTSSAIRMLSIGLVAAGAALIGTFVWTTR</sequence>
<organism evidence="8 9">
    <name type="scientific">Cupriavidus pauculus</name>
    <dbReference type="NCBI Taxonomy" id="82633"/>
    <lineage>
        <taxon>Bacteria</taxon>
        <taxon>Pseudomonadati</taxon>
        <taxon>Pseudomonadota</taxon>
        <taxon>Betaproteobacteria</taxon>
        <taxon>Burkholderiales</taxon>
        <taxon>Burkholderiaceae</taxon>
        <taxon>Cupriavidus</taxon>
    </lineage>
</organism>
<feature type="transmembrane region" description="Helical" evidence="6">
    <location>
        <begin position="115"/>
        <end position="136"/>
    </location>
</feature>
<dbReference type="Pfam" id="PF02656">
    <property type="entry name" value="DUF202"/>
    <property type="match status" value="1"/>
</dbReference>
<dbReference type="EMBL" id="CP044065">
    <property type="protein sequence ID" value="QET01630.1"/>
    <property type="molecule type" value="Genomic_DNA"/>
</dbReference>
<dbReference type="AlphaFoldDB" id="A0A5P2H2T0"/>
<keyword evidence="2 6" id="KW-0812">Transmembrane</keyword>
<feature type="transmembrane region" description="Helical" evidence="6">
    <location>
        <begin position="46"/>
        <end position="67"/>
    </location>
</feature>
<proteinExistence type="predicted"/>
<evidence type="ECO:0000256" key="1">
    <source>
        <dbReference type="ARBA" id="ARBA00004127"/>
    </source>
</evidence>
<keyword evidence="3 6" id="KW-1133">Transmembrane helix</keyword>
<dbReference type="Proteomes" id="UP000322822">
    <property type="component" value="Chromosome 1"/>
</dbReference>
<evidence type="ECO:0000259" key="7">
    <source>
        <dbReference type="Pfam" id="PF02656"/>
    </source>
</evidence>
<gene>
    <name evidence="8" type="ORF">FOB72_05960</name>
</gene>
<reference evidence="8 9" key="1">
    <citation type="submission" date="2019-09" db="EMBL/GenBank/DDBJ databases">
        <title>FDA dAtabase for Regulatory Grade micrObial Sequences (FDA-ARGOS): Supporting development and validation of Infectious Disease Dx tests.</title>
        <authorList>
            <person name="Sciortino C."/>
            <person name="Tallon L."/>
            <person name="Sadzewicz L."/>
            <person name="Vavikolanu K."/>
            <person name="Mehta A."/>
            <person name="Aluvathingal J."/>
            <person name="Nadendla S."/>
            <person name="Nandy P."/>
            <person name="Geyer C."/>
            <person name="Yan Y."/>
            <person name="Sichtig H."/>
        </authorList>
    </citation>
    <scope>NUCLEOTIDE SEQUENCE [LARGE SCALE GENOMIC DNA]</scope>
    <source>
        <strain evidence="8 9">FDAARGOS_664</strain>
    </source>
</reference>
<accession>A0A5P2H2T0</accession>
<dbReference type="GO" id="GO:0012505">
    <property type="term" value="C:endomembrane system"/>
    <property type="evidence" value="ECO:0007669"/>
    <property type="project" value="UniProtKB-SubCell"/>
</dbReference>
<dbReference type="InterPro" id="IPR003807">
    <property type="entry name" value="DUF202"/>
</dbReference>
<evidence type="ECO:0000256" key="4">
    <source>
        <dbReference type="ARBA" id="ARBA00023136"/>
    </source>
</evidence>
<evidence type="ECO:0000256" key="5">
    <source>
        <dbReference type="SAM" id="MobiDB-lite"/>
    </source>
</evidence>
<evidence type="ECO:0000256" key="6">
    <source>
        <dbReference type="SAM" id="Phobius"/>
    </source>
</evidence>
<evidence type="ECO:0000256" key="3">
    <source>
        <dbReference type="ARBA" id="ARBA00022989"/>
    </source>
</evidence>
<evidence type="ECO:0000256" key="2">
    <source>
        <dbReference type="ARBA" id="ARBA00022692"/>
    </source>
</evidence>
<evidence type="ECO:0000313" key="9">
    <source>
        <dbReference type="Proteomes" id="UP000322822"/>
    </source>
</evidence>
<evidence type="ECO:0000313" key="8">
    <source>
        <dbReference type="EMBL" id="QET01630.1"/>
    </source>
</evidence>
<feature type="region of interest" description="Disordered" evidence="5">
    <location>
        <begin position="1"/>
        <end position="26"/>
    </location>
</feature>
<name>A0A5P2H2T0_9BURK</name>